<dbReference type="Pfam" id="PF20345">
    <property type="entry name" value="DUF6640"/>
    <property type="match status" value="1"/>
</dbReference>
<evidence type="ECO:0000313" key="2">
    <source>
        <dbReference type="EMBL" id="RZU40881.1"/>
    </source>
</evidence>
<keyword evidence="3" id="KW-1185">Reference proteome</keyword>
<feature type="transmembrane region" description="Helical" evidence="1">
    <location>
        <begin position="7"/>
        <end position="27"/>
    </location>
</feature>
<evidence type="ECO:0000256" key="1">
    <source>
        <dbReference type="SAM" id="Phobius"/>
    </source>
</evidence>
<gene>
    <name evidence="2" type="ORF">BDD14_2368</name>
</gene>
<dbReference type="EMBL" id="SHKW01000001">
    <property type="protein sequence ID" value="RZU40881.1"/>
    <property type="molecule type" value="Genomic_DNA"/>
</dbReference>
<protein>
    <submittedName>
        <fullName evidence="2">Uncharacterized protein</fullName>
    </submittedName>
</protein>
<dbReference type="AlphaFoldDB" id="A0A4Q7YUV0"/>
<dbReference type="Proteomes" id="UP000292958">
    <property type="component" value="Unassembled WGS sequence"/>
</dbReference>
<feature type="transmembrane region" description="Helical" evidence="1">
    <location>
        <begin position="116"/>
        <end position="137"/>
    </location>
</feature>
<evidence type="ECO:0000313" key="3">
    <source>
        <dbReference type="Proteomes" id="UP000292958"/>
    </source>
</evidence>
<feature type="transmembrane region" description="Helical" evidence="1">
    <location>
        <begin position="47"/>
        <end position="66"/>
    </location>
</feature>
<comment type="caution">
    <text evidence="2">The sequence shown here is derived from an EMBL/GenBank/DDBJ whole genome shotgun (WGS) entry which is preliminary data.</text>
</comment>
<organism evidence="2 3">
    <name type="scientific">Edaphobacter modestus</name>
    <dbReference type="NCBI Taxonomy" id="388466"/>
    <lineage>
        <taxon>Bacteria</taxon>
        <taxon>Pseudomonadati</taxon>
        <taxon>Acidobacteriota</taxon>
        <taxon>Terriglobia</taxon>
        <taxon>Terriglobales</taxon>
        <taxon>Acidobacteriaceae</taxon>
        <taxon>Edaphobacter</taxon>
    </lineage>
</organism>
<reference evidence="2 3" key="1">
    <citation type="submission" date="2019-02" db="EMBL/GenBank/DDBJ databases">
        <title>Genomic Encyclopedia of Archaeal and Bacterial Type Strains, Phase II (KMG-II): from individual species to whole genera.</title>
        <authorList>
            <person name="Goeker M."/>
        </authorList>
    </citation>
    <scope>NUCLEOTIDE SEQUENCE [LARGE SCALE GENOMIC DNA]</scope>
    <source>
        <strain evidence="2 3">DSM 18101</strain>
    </source>
</reference>
<keyword evidence="1" id="KW-0472">Membrane</keyword>
<name>A0A4Q7YUV0_9BACT</name>
<dbReference type="InterPro" id="IPR046580">
    <property type="entry name" value="DUF6640"/>
</dbReference>
<keyword evidence="1" id="KW-0812">Transmembrane</keyword>
<proteinExistence type="predicted"/>
<dbReference type="OrthoDB" id="122427at2"/>
<accession>A0A4Q7YUV0</accession>
<dbReference type="RefSeq" id="WP_130418889.1">
    <property type="nucleotide sequence ID" value="NZ_SHKW01000001.1"/>
</dbReference>
<sequence length="156" mass="17235">MTLNRSTVGKLLLTFILLGGSGMSFLLDWSPNHLLNPLWHPHARYHSAILLFLFAGVAVTATWLLWRRSAEPRTGVTAAALLSLAYWTPFFYVPFLLAPASYWAGIPGHEPRIHGILVYPNLLVVAVLTALTLLGWSMGISCQSPTRPISNKTSRI</sequence>
<feature type="transmembrane region" description="Helical" evidence="1">
    <location>
        <begin position="78"/>
        <end position="104"/>
    </location>
</feature>
<keyword evidence="1" id="KW-1133">Transmembrane helix</keyword>